<gene>
    <name evidence="5" type="ORF">DI392_00335</name>
</gene>
<dbReference type="PROSITE" id="PS50043">
    <property type="entry name" value="HTH_LUXR_2"/>
    <property type="match status" value="1"/>
</dbReference>
<keyword evidence="1" id="KW-0805">Transcription regulation</keyword>
<keyword evidence="2" id="KW-0238">DNA-binding</keyword>
<dbReference type="EMBL" id="QFWT01000001">
    <property type="protein sequence ID" value="PWI34767.1"/>
    <property type="molecule type" value="Genomic_DNA"/>
</dbReference>
<accession>A0A2U3BDC0</accession>
<dbReference type="OrthoDB" id="9774661at2"/>
<dbReference type="InterPro" id="IPR016032">
    <property type="entry name" value="Sig_transdc_resp-reg_C-effctor"/>
</dbReference>
<dbReference type="RefSeq" id="WP_109317922.1">
    <property type="nucleotide sequence ID" value="NZ_QFWT01000001.1"/>
</dbReference>
<evidence type="ECO:0000313" key="6">
    <source>
        <dbReference type="Proteomes" id="UP000245362"/>
    </source>
</evidence>
<dbReference type="InterPro" id="IPR036388">
    <property type="entry name" value="WH-like_DNA-bd_sf"/>
</dbReference>
<dbReference type="SUPFAM" id="SSF75516">
    <property type="entry name" value="Pheromone-binding domain of LuxR-like quorum-sensing transcription factors"/>
    <property type="match status" value="1"/>
</dbReference>
<dbReference type="SMART" id="SM00421">
    <property type="entry name" value="HTH_LUXR"/>
    <property type="match status" value="1"/>
</dbReference>
<dbReference type="InterPro" id="IPR036693">
    <property type="entry name" value="TF_LuxR_autoind-bd_dom_sf"/>
</dbReference>
<dbReference type="Gene3D" id="3.30.450.80">
    <property type="entry name" value="Transcription factor LuxR-like, autoinducer-binding domain"/>
    <property type="match status" value="1"/>
</dbReference>
<feature type="domain" description="HTH luxR-type" evidence="4">
    <location>
        <begin position="175"/>
        <end position="240"/>
    </location>
</feature>
<dbReference type="InterPro" id="IPR000792">
    <property type="entry name" value="Tscrpt_reg_LuxR_C"/>
</dbReference>
<comment type="caution">
    <text evidence="5">The sequence shown here is derived from an EMBL/GenBank/DDBJ whole genome shotgun (WGS) entry which is preliminary data.</text>
</comment>
<dbReference type="PANTHER" id="PTHR44688">
    <property type="entry name" value="DNA-BINDING TRANSCRIPTIONAL ACTIVATOR DEVR_DOSR"/>
    <property type="match status" value="1"/>
</dbReference>
<dbReference type="SUPFAM" id="SSF46894">
    <property type="entry name" value="C-terminal effector domain of the bipartite response regulators"/>
    <property type="match status" value="1"/>
</dbReference>
<proteinExistence type="predicted"/>
<dbReference type="Pfam" id="PF03472">
    <property type="entry name" value="Autoind_bind"/>
    <property type="match status" value="1"/>
</dbReference>
<dbReference type="AlphaFoldDB" id="A0A2U3BDC0"/>
<dbReference type="PRINTS" id="PR00038">
    <property type="entry name" value="HTHLUXR"/>
</dbReference>
<evidence type="ECO:0000313" key="5">
    <source>
        <dbReference type="EMBL" id="PWI34767.1"/>
    </source>
</evidence>
<organism evidence="5 6">
    <name type="scientific">Vibrio albus</name>
    <dbReference type="NCBI Taxonomy" id="2200953"/>
    <lineage>
        <taxon>Bacteria</taxon>
        <taxon>Pseudomonadati</taxon>
        <taxon>Pseudomonadota</taxon>
        <taxon>Gammaproteobacteria</taxon>
        <taxon>Vibrionales</taxon>
        <taxon>Vibrionaceae</taxon>
        <taxon>Vibrio</taxon>
    </lineage>
</organism>
<name>A0A2U3BDC0_9VIBR</name>
<dbReference type="GO" id="GO:0006355">
    <property type="term" value="P:regulation of DNA-templated transcription"/>
    <property type="evidence" value="ECO:0007669"/>
    <property type="project" value="InterPro"/>
</dbReference>
<protein>
    <recommendedName>
        <fullName evidence="4">HTH luxR-type domain-containing protein</fullName>
    </recommendedName>
</protein>
<evidence type="ECO:0000256" key="1">
    <source>
        <dbReference type="ARBA" id="ARBA00023015"/>
    </source>
</evidence>
<evidence type="ECO:0000256" key="3">
    <source>
        <dbReference type="ARBA" id="ARBA00023163"/>
    </source>
</evidence>
<dbReference type="Pfam" id="PF00196">
    <property type="entry name" value="GerE"/>
    <property type="match status" value="1"/>
</dbReference>
<reference evidence="5 6" key="1">
    <citation type="submission" date="2018-05" db="EMBL/GenBank/DDBJ databases">
        <title>Vibrio limimaris sp. nov., isolated from marine sediment.</title>
        <authorList>
            <person name="Li C.-M."/>
        </authorList>
    </citation>
    <scope>NUCLEOTIDE SEQUENCE [LARGE SCALE GENOMIC DNA]</scope>
    <source>
        <strain evidence="5 6">E4404</strain>
    </source>
</reference>
<dbReference type="Gene3D" id="1.10.10.10">
    <property type="entry name" value="Winged helix-like DNA-binding domain superfamily/Winged helix DNA-binding domain"/>
    <property type="match status" value="1"/>
</dbReference>
<dbReference type="CDD" id="cd06170">
    <property type="entry name" value="LuxR_C_like"/>
    <property type="match status" value="1"/>
</dbReference>
<evidence type="ECO:0000256" key="2">
    <source>
        <dbReference type="ARBA" id="ARBA00023125"/>
    </source>
</evidence>
<dbReference type="PANTHER" id="PTHR44688:SF16">
    <property type="entry name" value="DNA-BINDING TRANSCRIPTIONAL ACTIVATOR DEVR_DOSR"/>
    <property type="match status" value="1"/>
</dbReference>
<dbReference type="Proteomes" id="UP000245362">
    <property type="component" value="Unassembled WGS sequence"/>
</dbReference>
<sequence>MPHINELELCIELINSAKTPEEAFSHFCAILAQSGYDRITYSLVTDHPSLDLPKQHGLVTSYPDDWMKYYNEHDYMNVDPVVQKVLTSKAPFFWSDLVNDKGLTPKSRLLMNQAAESGLNSGIAFSLQGEPGEVVGMGVARSDLYKDTRDYDFLAKVYLLGTYFHETYRDMLMKEKNNVPSVTEREKDILYWGAEGKTDPEIALILGISVNTVRFHWKSIFTKLNARGRSYAITKSIRLGIIVPELVRSPYQSR</sequence>
<dbReference type="InterPro" id="IPR005143">
    <property type="entry name" value="TF_LuxR_autoind-bd_dom"/>
</dbReference>
<keyword evidence="6" id="KW-1185">Reference proteome</keyword>
<dbReference type="GO" id="GO:0003677">
    <property type="term" value="F:DNA binding"/>
    <property type="evidence" value="ECO:0007669"/>
    <property type="project" value="UniProtKB-KW"/>
</dbReference>
<evidence type="ECO:0000259" key="4">
    <source>
        <dbReference type="PROSITE" id="PS50043"/>
    </source>
</evidence>
<keyword evidence="3" id="KW-0804">Transcription</keyword>